<dbReference type="SUPFAM" id="SSF143597">
    <property type="entry name" value="YojJ-like"/>
    <property type="match status" value="1"/>
</dbReference>
<feature type="transmembrane region" description="Helical" evidence="6">
    <location>
        <begin position="12"/>
        <end position="31"/>
    </location>
</feature>
<evidence type="ECO:0000313" key="8">
    <source>
        <dbReference type="EMBL" id="OGG47077.1"/>
    </source>
</evidence>
<accession>A0A1F6CDJ4</accession>
<comment type="catalytic activity">
    <reaction evidence="1 6">
        <text>2 ATP = 3',3'-c-di-AMP + 2 diphosphate</text>
        <dbReference type="Rhea" id="RHEA:35655"/>
        <dbReference type="ChEBI" id="CHEBI:30616"/>
        <dbReference type="ChEBI" id="CHEBI:33019"/>
        <dbReference type="ChEBI" id="CHEBI:71500"/>
        <dbReference type="EC" id="2.7.7.85"/>
    </reaction>
</comment>
<dbReference type="InterPro" id="IPR045585">
    <property type="entry name" value="CdaA_N"/>
</dbReference>
<evidence type="ECO:0000256" key="3">
    <source>
        <dbReference type="ARBA" id="ARBA00022695"/>
    </source>
</evidence>
<keyword evidence="6" id="KW-0812">Transmembrane</keyword>
<gene>
    <name evidence="6" type="primary">dacA</name>
    <name evidence="8" type="ORF">A3F84_13965</name>
</gene>
<keyword evidence="6" id="KW-0472">Membrane</keyword>
<feature type="transmembrane region" description="Helical" evidence="6">
    <location>
        <begin position="60"/>
        <end position="82"/>
    </location>
</feature>
<evidence type="ECO:0000256" key="2">
    <source>
        <dbReference type="ARBA" id="ARBA00022679"/>
    </source>
</evidence>
<dbReference type="InterPro" id="IPR012505">
    <property type="entry name" value="YbbR"/>
</dbReference>
<proteinExistence type="inferred from homology"/>
<dbReference type="GO" id="GO:0005524">
    <property type="term" value="F:ATP binding"/>
    <property type="evidence" value="ECO:0007669"/>
    <property type="project" value="UniProtKB-UniRule"/>
</dbReference>
<dbReference type="PANTHER" id="PTHR34185">
    <property type="entry name" value="DIADENYLATE CYCLASE"/>
    <property type="match status" value="1"/>
</dbReference>
<dbReference type="Gene3D" id="2.170.120.40">
    <property type="entry name" value="YbbR-like domain"/>
    <property type="match status" value="1"/>
</dbReference>
<dbReference type="InterPro" id="IPR003390">
    <property type="entry name" value="DNA_integrity_scan_DisA_N"/>
</dbReference>
<reference evidence="8 9" key="1">
    <citation type="journal article" date="2016" name="Nat. Commun.">
        <title>Thousands of microbial genomes shed light on interconnected biogeochemical processes in an aquifer system.</title>
        <authorList>
            <person name="Anantharaman K."/>
            <person name="Brown C.T."/>
            <person name="Hug L.A."/>
            <person name="Sharon I."/>
            <person name="Castelle C.J."/>
            <person name="Probst A.J."/>
            <person name="Thomas B.C."/>
            <person name="Singh A."/>
            <person name="Wilkins M.J."/>
            <person name="Karaoz U."/>
            <person name="Brodie E.L."/>
            <person name="Williams K.H."/>
            <person name="Hubbard S.S."/>
            <person name="Banfield J.F."/>
        </authorList>
    </citation>
    <scope>NUCLEOTIDE SEQUENCE [LARGE SCALE GENOMIC DNA]</scope>
    <source>
        <strain evidence="9">RIFCSPLOWO2_12_FULL_64_10</strain>
    </source>
</reference>
<dbReference type="HAMAP" id="MF_01499">
    <property type="entry name" value="DacA"/>
    <property type="match status" value="1"/>
</dbReference>
<dbReference type="PROSITE" id="PS51794">
    <property type="entry name" value="DAC"/>
    <property type="match status" value="1"/>
</dbReference>
<comment type="caution">
    <text evidence="8">The sequence shown here is derived from an EMBL/GenBank/DDBJ whole genome shotgun (WGS) entry which is preliminary data.</text>
</comment>
<organism evidence="8 9">
    <name type="scientific">Handelsmanbacteria sp. (strain RIFCSPLOWO2_12_FULL_64_10)</name>
    <dbReference type="NCBI Taxonomy" id="1817868"/>
    <lineage>
        <taxon>Bacteria</taxon>
        <taxon>Candidatus Handelsmaniibacteriota</taxon>
    </lineage>
</organism>
<protein>
    <recommendedName>
        <fullName evidence="6">Diadenylate cyclase</fullName>
        <shortName evidence="6">DAC</shortName>
        <ecNumber evidence="6">2.7.7.85</ecNumber>
    </recommendedName>
    <alternativeName>
        <fullName evidence="6">Cyclic-di-AMP synthase</fullName>
        <shortName evidence="6">c-di-AMP synthase</shortName>
    </alternativeName>
</protein>
<dbReference type="Proteomes" id="UP000178606">
    <property type="component" value="Unassembled WGS sequence"/>
</dbReference>
<comment type="function">
    <text evidence="6">Catalyzes the condensation of 2 ATP molecules into cyclic di-AMP (c-di-AMP), a second messenger used to regulate differing processes in different bacteria.</text>
</comment>
<dbReference type="Pfam" id="PF07949">
    <property type="entry name" value="YbbR"/>
    <property type="match status" value="2"/>
</dbReference>
<dbReference type="Gene3D" id="2.170.120.30">
    <property type="match status" value="1"/>
</dbReference>
<keyword evidence="5 6" id="KW-0067">ATP-binding</keyword>
<name>A0A1F6CDJ4_HANXR</name>
<dbReference type="InterPro" id="IPR036888">
    <property type="entry name" value="DNA_integrity_DisA_N_sf"/>
</dbReference>
<sequence length="480" mass="52289">MGALHVFLQAFRWQDAVDIVIVAYLTYRLYLWLRYTKAFQALLGLAFLGVLYVISRRVDLVATTWLFEELWAVLVILLIILFQSDIHQALSRANPIQILLGAPPAPGAAELAAVARAIFDLAGRRIGALVVFERKDALEGHVLEGTPVGGRLTPELLGTIFYPNSPLHDGAVIVRGGGIRRAGCYLPLASDADLPASYGTRHRAGLGIAKETDAVAVIVSEERGTVGLAYDGRIGEVPSAEVLNARLQHLLTPAPLRRSPIPLLRRPFARLGTKLAVLCFVALAWYFLVYGQRVVVSIQAPVEYRNMPRRLEMVSSPTGQVSVQIEGTQTRLRFLNTGQIKAEVNLSGVPAGINTFPIAAKDLNLPPGVEVLNIDPPAVTVHLDEKIEQAVKVAPKVVGRPSRGLTLDKMNLDPDSLKVFGWASEVRRLKEIPTKPIDLNGVHAPGEMERTVPVGALPPSLKLAPGEPSIVRVRFSVVRR</sequence>
<dbReference type="Gene3D" id="3.40.1700.10">
    <property type="entry name" value="DNA integrity scanning protein, DisA, N-terminal domain"/>
    <property type="match status" value="1"/>
</dbReference>
<dbReference type="GO" id="GO:0106408">
    <property type="term" value="F:diadenylate cyclase activity"/>
    <property type="evidence" value="ECO:0007669"/>
    <property type="project" value="UniProtKB-EC"/>
</dbReference>
<dbReference type="GO" id="GO:0004016">
    <property type="term" value="F:adenylate cyclase activity"/>
    <property type="evidence" value="ECO:0007669"/>
    <property type="project" value="UniProtKB-UniRule"/>
</dbReference>
<dbReference type="EC" id="2.7.7.85" evidence="6"/>
<dbReference type="PANTHER" id="PTHR34185:SF1">
    <property type="entry name" value="DIADENYLATE CYCLASE"/>
    <property type="match status" value="1"/>
</dbReference>
<dbReference type="Pfam" id="PF19293">
    <property type="entry name" value="CdaA_N"/>
    <property type="match status" value="1"/>
</dbReference>
<feature type="transmembrane region" description="Helical" evidence="6">
    <location>
        <begin position="268"/>
        <end position="288"/>
    </location>
</feature>
<dbReference type="GO" id="GO:0006171">
    <property type="term" value="P:cAMP biosynthetic process"/>
    <property type="evidence" value="ECO:0007669"/>
    <property type="project" value="InterPro"/>
</dbReference>
<evidence type="ECO:0000313" key="9">
    <source>
        <dbReference type="Proteomes" id="UP000178606"/>
    </source>
</evidence>
<keyword evidence="4 6" id="KW-0547">Nucleotide-binding</keyword>
<dbReference type="EMBL" id="MFKF01000275">
    <property type="protein sequence ID" value="OGG47077.1"/>
    <property type="molecule type" value="Genomic_DNA"/>
</dbReference>
<feature type="transmembrane region" description="Helical" evidence="6">
    <location>
        <begin position="38"/>
        <end position="54"/>
    </location>
</feature>
<dbReference type="CDD" id="cd20206">
    <property type="entry name" value="YbbR"/>
    <property type="match status" value="1"/>
</dbReference>
<comment type="similarity">
    <text evidence="6">Belongs to the adenylate cyclase family. DacA/CdaA subfamily.</text>
</comment>
<keyword evidence="6" id="KW-1133">Transmembrane helix</keyword>
<keyword evidence="3 6" id="KW-0548">Nucleotidyltransferase</keyword>
<feature type="domain" description="DAC" evidence="7">
    <location>
        <begin position="83"/>
        <end position="241"/>
    </location>
</feature>
<keyword evidence="2 6" id="KW-0808">Transferase</keyword>
<keyword evidence="6" id="KW-1003">Cell membrane</keyword>
<evidence type="ECO:0000256" key="4">
    <source>
        <dbReference type="ARBA" id="ARBA00022741"/>
    </source>
</evidence>
<evidence type="ECO:0000256" key="6">
    <source>
        <dbReference type="HAMAP-Rule" id="MF_01499"/>
    </source>
</evidence>
<dbReference type="InterPro" id="IPR050338">
    <property type="entry name" value="DisA"/>
</dbReference>
<dbReference type="AlphaFoldDB" id="A0A1F6CDJ4"/>
<evidence type="ECO:0000256" key="5">
    <source>
        <dbReference type="ARBA" id="ARBA00022840"/>
    </source>
</evidence>
<dbReference type="Pfam" id="PF02457">
    <property type="entry name" value="DAC"/>
    <property type="match status" value="1"/>
</dbReference>
<evidence type="ECO:0000259" key="7">
    <source>
        <dbReference type="PROSITE" id="PS51794"/>
    </source>
</evidence>
<comment type="subunit">
    <text evidence="6">Probably a homodimer.</text>
</comment>
<comment type="caution">
    <text evidence="6">Lacks conserved residue(s) required for the propagation of feature annotation.</text>
</comment>
<dbReference type="InterPro" id="IPR034701">
    <property type="entry name" value="CdaA"/>
</dbReference>
<evidence type="ECO:0000256" key="1">
    <source>
        <dbReference type="ARBA" id="ARBA00000877"/>
    </source>
</evidence>